<evidence type="ECO:0000313" key="3">
    <source>
        <dbReference type="EMBL" id="AVF26939.1"/>
    </source>
</evidence>
<dbReference type="InterPro" id="IPR025948">
    <property type="entry name" value="HTH-like_dom"/>
</dbReference>
<dbReference type="PANTHER" id="PTHR46889">
    <property type="entry name" value="TRANSPOSASE INSF FOR INSERTION SEQUENCE IS3B-RELATED"/>
    <property type="match status" value="1"/>
</dbReference>
<dbReference type="InterPro" id="IPR048020">
    <property type="entry name" value="Transpos_IS3"/>
</dbReference>
<dbReference type="PANTHER" id="PTHR46889:SF4">
    <property type="entry name" value="TRANSPOSASE INSO FOR INSERTION SEQUENCE ELEMENT IS911B-RELATED"/>
    <property type="match status" value="1"/>
</dbReference>
<dbReference type="NCBIfam" id="NF033516">
    <property type="entry name" value="transpos_IS3"/>
    <property type="match status" value="1"/>
</dbReference>
<proteinExistence type="predicted"/>
<evidence type="ECO:0000259" key="2">
    <source>
        <dbReference type="PROSITE" id="PS50994"/>
    </source>
</evidence>
<dbReference type="InterPro" id="IPR036397">
    <property type="entry name" value="RNaseH_sf"/>
</dbReference>
<dbReference type="GO" id="GO:0003676">
    <property type="term" value="F:nucleic acid binding"/>
    <property type="evidence" value="ECO:0007669"/>
    <property type="project" value="InterPro"/>
</dbReference>
<dbReference type="InterPro" id="IPR050900">
    <property type="entry name" value="Transposase_IS3/IS150/IS904"/>
</dbReference>
<name>A0A2L1UFP3_9BACL</name>
<feature type="domain" description="Integrase catalytic" evidence="2">
    <location>
        <begin position="98"/>
        <end position="281"/>
    </location>
</feature>
<evidence type="ECO:0000256" key="1">
    <source>
        <dbReference type="ARBA" id="ARBA00002286"/>
    </source>
</evidence>
<accession>A0A2L1UFP3</accession>
<dbReference type="GO" id="GO:0015074">
    <property type="term" value="P:DNA integration"/>
    <property type="evidence" value="ECO:0007669"/>
    <property type="project" value="InterPro"/>
</dbReference>
<dbReference type="Pfam" id="PF13276">
    <property type="entry name" value="HTH_21"/>
    <property type="match status" value="1"/>
</dbReference>
<organism evidence="3 4">
    <name type="scientific">Paenibacillus larvae subsp. larvae</name>
    <dbReference type="NCBI Taxonomy" id="147375"/>
    <lineage>
        <taxon>Bacteria</taxon>
        <taxon>Bacillati</taxon>
        <taxon>Bacillota</taxon>
        <taxon>Bacilli</taxon>
        <taxon>Bacillales</taxon>
        <taxon>Paenibacillaceae</taxon>
        <taxon>Paenibacillus</taxon>
    </lineage>
</organism>
<sequence length="288" mass="33794">MIRLVKVPRSTYYYMKNKKVMKKTVSEGRPAPGYSYQANGTKVPDEQIQEWLMELISSDGFVYGCRKLTVCLSRECQLQINKKKVYRLCKKLDILRPQRRKPVVYPRKLARNRTVTDSNQLFETDIKYGFIAGEERFFFIQSCIDVYDRSIVAFHIGLSCEAKDVASTLQSALMKRQLFETLEKPVIRSDNGPQFVSHAFQQACTSFGVEHERIPPKTPNMNAHIESFHRLLQDECLARYEFQTYGEAYQAVTEYIRYYNERRIHSSIRDLSPYEFYKQLISIKAIRV</sequence>
<dbReference type="PROSITE" id="PS50994">
    <property type="entry name" value="INTEGRASE"/>
    <property type="match status" value="1"/>
</dbReference>
<dbReference type="InterPro" id="IPR012337">
    <property type="entry name" value="RNaseH-like_sf"/>
</dbReference>
<dbReference type="AlphaFoldDB" id="A0A2L1UFP3"/>
<dbReference type="Proteomes" id="UP000239833">
    <property type="component" value="Chromosome"/>
</dbReference>
<dbReference type="SUPFAM" id="SSF53098">
    <property type="entry name" value="Ribonuclease H-like"/>
    <property type="match status" value="1"/>
</dbReference>
<dbReference type="InterPro" id="IPR001584">
    <property type="entry name" value="Integrase_cat-core"/>
</dbReference>
<comment type="function">
    <text evidence="1">Involved in the transposition of the insertion sequence.</text>
</comment>
<dbReference type="Gene3D" id="3.30.420.10">
    <property type="entry name" value="Ribonuclease H-like superfamily/Ribonuclease H"/>
    <property type="match status" value="1"/>
</dbReference>
<dbReference type="Pfam" id="PF13683">
    <property type="entry name" value="rve_3"/>
    <property type="match status" value="1"/>
</dbReference>
<protein>
    <submittedName>
        <fullName evidence="3">Putative transposase</fullName>
    </submittedName>
</protein>
<reference evidence="4" key="1">
    <citation type="submission" date="2017-02" db="EMBL/GenBank/DDBJ databases">
        <title>Delineation of Paenibacillus larvae strains originating from foulbrood outbreaks.</title>
        <authorList>
            <person name="Beims H."/>
            <person name="Bunk B."/>
            <person name="Sproeer C."/>
            <person name="Mohr K.I."/>
            <person name="Pradella S."/>
            <person name="Guenther G."/>
            <person name="Rohde M."/>
            <person name="von der Ohe W."/>
            <person name="Steinert M."/>
        </authorList>
    </citation>
    <scope>NUCLEOTIDE SEQUENCE [LARGE SCALE GENOMIC DNA]</scope>
    <source>
        <strain evidence="4">Eric_III</strain>
    </source>
</reference>
<dbReference type="EMBL" id="CP019655">
    <property type="protein sequence ID" value="AVF26939.1"/>
    <property type="molecule type" value="Genomic_DNA"/>
</dbReference>
<evidence type="ECO:0000313" key="4">
    <source>
        <dbReference type="Proteomes" id="UP000239833"/>
    </source>
</evidence>
<gene>
    <name evidence="3" type="ORF">ERICIII_02804</name>
</gene>